<feature type="region of interest" description="Disordered" evidence="1">
    <location>
        <begin position="298"/>
        <end position="322"/>
    </location>
</feature>
<dbReference type="RefSeq" id="WP_090548133.1">
    <property type="nucleotide sequence ID" value="NZ_FNSR01000002.1"/>
</dbReference>
<keyword evidence="3" id="KW-1185">Reference proteome</keyword>
<dbReference type="Proteomes" id="UP000199120">
    <property type="component" value="Unassembled WGS sequence"/>
</dbReference>
<organism evidence="2 3">
    <name type="scientific">Paraburkholderia caballeronis</name>
    <dbReference type="NCBI Taxonomy" id="416943"/>
    <lineage>
        <taxon>Bacteria</taxon>
        <taxon>Pseudomonadati</taxon>
        <taxon>Pseudomonadota</taxon>
        <taxon>Betaproteobacteria</taxon>
        <taxon>Burkholderiales</taxon>
        <taxon>Burkholderiaceae</taxon>
        <taxon>Paraburkholderia</taxon>
    </lineage>
</organism>
<dbReference type="EMBL" id="FOAJ01000004">
    <property type="protein sequence ID" value="SEK91737.1"/>
    <property type="molecule type" value="Genomic_DNA"/>
</dbReference>
<accession>A0A1H7L0G2</accession>
<name>A0A1H7L0G2_9BURK</name>
<sequence length="322" mass="34262">MDKKYGGYTAAKLREFIECSETNSESIDVVAGDDCTSAAVIRDLLEEVDTLREAAKGAAVIANTAGAEIRDLRAALSAPAEATQAVAVLGGWAQGVEAVAKLLDKKADDYAQQYGHDDMGSLSFGTGAHADAKRDYHWSLIELAEEVRAMLAAAPQAPVADAARGTDAPTLTRAAAMAAIDDFEIVGENNDSREPTDEDRFILSEFIAHCFGGYHAPAQADVERAEPVADRVSNVAIVVKDLIETLMLWNGQASAGLDVNGLAGLRDELNALCETAPAQQAVTPQTLLDLAQNEAENALKRQRTRELSERIQQRAASQGAKP</sequence>
<dbReference type="AlphaFoldDB" id="A0A1H7L0G2"/>
<protein>
    <submittedName>
        <fullName evidence="2">Uncharacterized protein</fullName>
    </submittedName>
</protein>
<evidence type="ECO:0000313" key="3">
    <source>
        <dbReference type="Proteomes" id="UP000199120"/>
    </source>
</evidence>
<gene>
    <name evidence="2" type="ORF">SAMN05192542_104109</name>
</gene>
<reference evidence="3" key="1">
    <citation type="submission" date="2016-10" db="EMBL/GenBank/DDBJ databases">
        <authorList>
            <person name="Varghese N."/>
            <person name="Submissions S."/>
        </authorList>
    </citation>
    <scope>NUCLEOTIDE SEQUENCE [LARGE SCALE GENOMIC DNA]</scope>
    <source>
        <strain evidence="3">LMG 26416</strain>
    </source>
</reference>
<proteinExistence type="predicted"/>
<evidence type="ECO:0000256" key="1">
    <source>
        <dbReference type="SAM" id="MobiDB-lite"/>
    </source>
</evidence>
<dbReference type="OrthoDB" id="9135950at2"/>
<evidence type="ECO:0000313" key="2">
    <source>
        <dbReference type="EMBL" id="SEK91737.1"/>
    </source>
</evidence>
<dbReference type="STRING" id="416943.SAMN05445871_4070"/>